<dbReference type="Gene3D" id="3.90.320.10">
    <property type="match status" value="1"/>
</dbReference>
<evidence type="ECO:0000256" key="1">
    <source>
        <dbReference type="ARBA" id="ARBA00022722"/>
    </source>
</evidence>
<proteinExistence type="predicted"/>
<evidence type="ECO:0000256" key="13">
    <source>
        <dbReference type="ARBA" id="ARBA00048988"/>
    </source>
</evidence>
<organism evidence="17 18">
    <name type="scientific">Christiangramia fulva</name>
    <dbReference type="NCBI Taxonomy" id="2126553"/>
    <lineage>
        <taxon>Bacteria</taxon>
        <taxon>Pseudomonadati</taxon>
        <taxon>Bacteroidota</taxon>
        <taxon>Flavobacteriia</taxon>
        <taxon>Flavobacteriales</taxon>
        <taxon>Flavobacteriaceae</taxon>
        <taxon>Christiangramia</taxon>
    </lineage>
</organism>
<keyword evidence="5 14" id="KW-0347">Helicase</keyword>
<keyword evidence="9" id="KW-0234">DNA repair</keyword>
<evidence type="ECO:0000256" key="5">
    <source>
        <dbReference type="ARBA" id="ARBA00022806"/>
    </source>
</evidence>
<evidence type="ECO:0000256" key="14">
    <source>
        <dbReference type="PROSITE-ProRule" id="PRU00560"/>
    </source>
</evidence>
<dbReference type="InterPro" id="IPR011604">
    <property type="entry name" value="PDDEXK-like_dom_sf"/>
</dbReference>
<keyword evidence="2 14" id="KW-0547">Nucleotide-binding</keyword>
<dbReference type="Gene3D" id="3.40.50.300">
    <property type="entry name" value="P-loop containing nucleotide triphosphate hydrolases"/>
    <property type="match status" value="3"/>
</dbReference>
<dbReference type="InterPro" id="IPR014017">
    <property type="entry name" value="DNA_helicase_UvrD-like_C"/>
</dbReference>
<dbReference type="KEGG" id="grs:C7S20_05200"/>
<evidence type="ECO:0000256" key="4">
    <source>
        <dbReference type="ARBA" id="ARBA00022801"/>
    </source>
</evidence>
<dbReference type="EC" id="5.6.2.4" evidence="12"/>
<keyword evidence="6" id="KW-0269">Exonuclease</keyword>
<dbReference type="Pfam" id="PF13361">
    <property type="entry name" value="UvrD_C"/>
    <property type="match status" value="2"/>
</dbReference>
<keyword evidence="1" id="KW-0540">Nuclease</keyword>
<evidence type="ECO:0000256" key="2">
    <source>
        <dbReference type="ARBA" id="ARBA00022741"/>
    </source>
</evidence>
<comment type="catalytic activity">
    <reaction evidence="11">
        <text>Couples ATP hydrolysis with the unwinding of duplex DNA by translocating in the 3'-5' direction.</text>
        <dbReference type="EC" id="5.6.2.4"/>
    </reaction>
</comment>
<dbReference type="GO" id="GO:0004527">
    <property type="term" value="F:exonuclease activity"/>
    <property type="evidence" value="ECO:0007669"/>
    <property type="project" value="UniProtKB-KW"/>
</dbReference>
<evidence type="ECO:0000259" key="16">
    <source>
        <dbReference type="PROSITE" id="PS51217"/>
    </source>
</evidence>
<accession>A0A2R3Z383</accession>
<gene>
    <name evidence="17" type="ORF">C7S20_05200</name>
</gene>
<dbReference type="PROSITE" id="PS51217">
    <property type="entry name" value="UVRD_HELICASE_CTER"/>
    <property type="match status" value="1"/>
</dbReference>
<dbReference type="OrthoDB" id="9810135at2"/>
<name>A0A2R3Z383_9FLAO</name>
<evidence type="ECO:0000256" key="3">
    <source>
        <dbReference type="ARBA" id="ARBA00022763"/>
    </source>
</evidence>
<dbReference type="InterPro" id="IPR027417">
    <property type="entry name" value="P-loop_NTPase"/>
</dbReference>
<dbReference type="GO" id="GO:0005829">
    <property type="term" value="C:cytosol"/>
    <property type="evidence" value="ECO:0007669"/>
    <property type="project" value="TreeGrafter"/>
</dbReference>
<evidence type="ECO:0000256" key="7">
    <source>
        <dbReference type="ARBA" id="ARBA00022840"/>
    </source>
</evidence>
<evidence type="ECO:0000256" key="9">
    <source>
        <dbReference type="ARBA" id="ARBA00023204"/>
    </source>
</evidence>
<evidence type="ECO:0000259" key="15">
    <source>
        <dbReference type="PROSITE" id="PS51198"/>
    </source>
</evidence>
<keyword evidence="3" id="KW-0227">DNA damage</keyword>
<keyword evidence="4 14" id="KW-0378">Hydrolase</keyword>
<feature type="domain" description="UvrD-like helicase ATP-binding" evidence="15">
    <location>
        <begin position="1"/>
        <end position="465"/>
    </location>
</feature>
<evidence type="ECO:0000256" key="12">
    <source>
        <dbReference type="ARBA" id="ARBA00034808"/>
    </source>
</evidence>
<dbReference type="GO" id="GO:0003677">
    <property type="term" value="F:DNA binding"/>
    <property type="evidence" value="ECO:0007669"/>
    <property type="project" value="UniProtKB-KW"/>
</dbReference>
<sequence>MKTSFNIYNASAGSGKTFTLVKEYLSLLFTSERTDSYKNILAITFTNKAVGEMKKRILDSLLIFRNKETSAINNPLLNEILKETSLSPEEIRKKSAEILKSIIHNYAAFEISTIDGFTHRVLRTFARDLGIPMNFEVELETDEILAEAVDSLISKAGSDKKLTSVLLDFTLNKTDDDKSWDISRDLFIISKLLTNENNQRAIAVLKEKTLDDFREYEINLNKKLRATKEAIRETADEFFEIMRENSLDDSDFSGKYLVTHFKKLKNGDELKFDAKWIENLNDKPLYPKRVDKEKQILLDALQPKISELFDQAKKLYYKAEYYQEIGRNLVQLSLLNEINKEIDAIKKERNMMLISEFNPKISEQVKDQPAPFIYERLGERYRHYFIDEFQDTSVMQWENLIPLIDHNLSGKEENAGLTLVGDAKQSIYRWRGGRAEQLIGLSSNQINPFQIDANVVNLPDNYRSGSTIVNFNNSFFAYASEKISFPAYAELFKNSRQTPKTGDFGYVNIEFIEAASKEEETEKYPQQILESILELDNDGFDRGDICILTRTRDQGALVAEFLSQHEISVVSSETLLLKNSAEVNFIISVLSLLLKEEDRLLKFEVFDYLSSKYLKEEAIFESFLQNIEKTGRSFYEWLEEYEIHFDPEFLKRQSLYEGVEYIIRSFKLVEKPDAYLQFFLDFVFEVSQKHSSAYSSLLEKWEQKKHKLSIVTPESSGAVQIMTIHKSKGLEFPVVIYPFANSDLQDTRKDCLWLNCEDELIPIAYVNASSKMLNWDDDAAQAYTQLVCQNELDTLNVFYVACTRASERLYVLSNYNEKPKKNPNIPDMLLEFANREKPDSQKRKVEFGMKEGPKQQKEQKENVRLAETFYSSAVQNQAVNIVTRAGALWDSTQQEAIEKGEIIHEVLSKIDHSEDLEAAMDWAVVNGLIMEASRQEISTIVSKIINHTQLSHYYSKDSENFNEREIISPNGERLRPDRLNFRGKKVTIIDYKTGGFVDDHEKQILGYASVLKEMNFEIDQCLLVYTHDPVIIRIVKEN</sequence>
<evidence type="ECO:0000256" key="10">
    <source>
        <dbReference type="ARBA" id="ARBA00023235"/>
    </source>
</evidence>
<dbReference type="GO" id="GO:0005524">
    <property type="term" value="F:ATP binding"/>
    <property type="evidence" value="ECO:0007669"/>
    <property type="project" value="UniProtKB-UniRule"/>
</dbReference>
<keyword evidence="18" id="KW-1185">Reference proteome</keyword>
<keyword evidence="8" id="KW-0238">DNA-binding</keyword>
<dbReference type="EMBL" id="CP028136">
    <property type="protein sequence ID" value="AVR44709.1"/>
    <property type="molecule type" value="Genomic_DNA"/>
</dbReference>
<dbReference type="InterPro" id="IPR000212">
    <property type="entry name" value="DNA_helicase_UvrD/REP"/>
</dbReference>
<keyword evidence="7 14" id="KW-0067">ATP-binding</keyword>
<dbReference type="InterPro" id="IPR014016">
    <property type="entry name" value="UvrD-like_ATP-bd"/>
</dbReference>
<evidence type="ECO:0000313" key="17">
    <source>
        <dbReference type="EMBL" id="AVR44709.1"/>
    </source>
</evidence>
<dbReference type="PANTHER" id="PTHR11070:SF67">
    <property type="entry name" value="DNA 3'-5' HELICASE"/>
    <property type="match status" value="1"/>
</dbReference>
<dbReference type="Pfam" id="PF00580">
    <property type="entry name" value="UvrD-helicase"/>
    <property type="match status" value="1"/>
</dbReference>
<dbReference type="Proteomes" id="UP000241507">
    <property type="component" value="Chromosome"/>
</dbReference>
<keyword evidence="10" id="KW-0413">Isomerase</keyword>
<evidence type="ECO:0000313" key="18">
    <source>
        <dbReference type="Proteomes" id="UP000241507"/>
    </source>
</evidence>
<evidence type="ECO:0000256" key="8">
    <source>
        <dbReference type="ARBA" id="ARBA00023125"/>
    </source>
</evidence>
<comment type="catalytic activity">
    <reaction evidence="13">
        <text>ATP + H2O = ADP + phosphate + H(+)</text>
        <dbReference type="Rhea" id="RHEA:13065"/>
        <dbReference type="ChEBI" id="CHEBI:15377"/>
        <dbReference type="ChEBI" id="CHEBI:15378"/>
        <dbReference type="ChEBI" id="CHEBI:30616"/>
        <dbReference type="ChEBI" id="CHEBI:43474"/>
        <dbReference type="ChEBI" id="CHEBI:456216"/>
        <dbReference type="EC" id="5.6.2.4"/>
    </reaction>
</comment>
<dbReference type="SUPFAM" id="SSF52540">
    <property type="entry name" value="P-loop containing nucleoside triphosphate hydrolases"/>
    <property type="match status" value="1"/>
</dbReference>
<evidence type="ECO:0000256" key="6">
    <source>
        <dbReference type="ARBA" id="ARBA00022839"/>
    </source>
</evidence>
<reference evidence="18" key="1">
    <citation type="submission" date="2018-03" db="EMBL/GenBank/DDBJ databases">
        <title>Gramella fulva sp. nov., isolated from a dry surface of tidal flat.</title>
        <authorList>
            <person name="Hwang S.H."/>
            <person name="Hwang W.M."/>
            <person name="Kang K."/>
            <person name="Ahn T.-Y."/>
        </authorList>
    </citation>
    <scope>NUCLEOTIDE SEQUENCE [LARGE SCALE GENOMIC DNA]</scope>
    <source>
        <strain evidence="18">SH35</strain>
    </source>
</reference>
<dbReference type="GO" id="GO:0000725">
    <property type="term" value="P:recombinational repair"/>
    <property type="evidence" value="ECO:0007669"/>
    <property type="project" value="TreeGrafter"/>
</dbReference>
<dbReference type="PROSITE" id="PS51198">
    <property type="entry name" value="UVRD_HELICASE_ATP_BIND"/>
    <property type="match status" value="1"/>
</dbReference>
<dbReference type="PANTHER" id="PTHR11070">
    <property type="entry name" value="UVRD / RECB / PCRA DNA HELICASE FAMILY MEMBER"/>
    <property type="match status" value="1"/>
</dbReference>
<dbReference type="GO" id="GO:0043138">
    <property type="term" value="F:3'-5' DNA helicase activity"/>
    <property type="evidence" value="ECO:0007669"/>
    <property type="project" value="UniProtKB-EC"/>
</dbReference>
<evidence type="ECO:0000256" key="11">
    <source>
        <dbReference type="ARBA" id="ARBA00034617"/>
    </source>
</evidence>
<dbReference type="Gene3D" id="1.10.3170.10">
    <property type="entry name" value="Recbcd, chain B, domain 2"/>
    <property type="match status" value="1"/>
</dbReference>
<feature type="domain" description="UvrD-like helicase C-terminal" evidence="16">
    <location>
        <begin position="466"/>
        <end position="729"/>
    </location>
</feature>
<dbReference type="AlphaFoldDB" id="A0A2R3Z383"/>
<dbReference type="GO" id="GO:0016887">
    <property type="term" value="F:ATP hydrolysis activity"/>
    <property type="evidence" value="ECO:0007669"/>
    <property type="project" value="RHEA"/>
</dbReference>
<feature type="binding site" evidence="14">
    <location>
        <begin position="10"/>
        <end position="17"/>
    </location>
    <ligand>
        <name>ATP</name>
        <dbReference type="ChEBI" id="CHEBI:30616"/>
    </ligand>
</feature>
<protein>
    <recommendedName>
        <fullName evidence="12">DNA 3'-5' helicase</fullName>
        <ecNumber evidence="12">5.6.2.4</ecNumber>
    </recommendedName>
</protein>